<evidence type="ECO:0000313" key="1">
    <source>
        <dbReference type="EMBL" id="UYX69297.1"/>
    </source>
</evidence>
<dbReference type="GO" id="GO:0003723">
    <property type="term" value="F:RNA binding"/>
    <property type="evidence" value="ECO:0007669"/>
    <property type="project" value="InterPro"/>
</dbReference>
<sequence length="629" mass="71897">MEKPQFIDSRVWDESETQAEWEITNLGYEKRVLECVKYTVCCVISNQHYHKCLPQYSVYLWQNTATTNWEMSKIGPTRPSKKFPDIRDHKAQTYLVVRIVDGIDPEKQTNNYGDTIIQCGLAGEVHCPANLLQDVQLQDIKKVLADFLLWCTEGENLALIRLALLEADTPLFRVGSNALKLLQRDTDLPLVPQYSKEARIAKIEGKRWTQMKSLPLLKTNEGKPPAHWKALFLAADSRYITTPAGSDQEILAAFLRSITRLDIVKESSSTPANLWACVEQSLKASEEGNMVRPKIPEDVTAFGIKYKAKSKARKETTATGDWERSSFPLAECGPAEWVEEELEALEEESTQDWIKLEPNYVYTEVDKAAREITDKFISAVGSLRVASIIEKWQIAATRIFSQLHQDRHQITLCPIITREIDTGKGQLWGLTLLGPHHVKKDTDNIPMLTLEFCKAPDSDKYPKHTFFRVVLEPDEPENCAIYAALKITSCSRYRMFMFSTIRRVLIQASSVHSQVVMQRAAESTSLNVEANPEVQIYIDSSLRGLTCLNWIRKILCLEFLMAIYNNPQMEGFLANIRRLHMCRHALMERHQVFLPHLSAPEDKCNECVINNPLVIFLAESWNKLPNVYY</sequence>
<organism evidence="1">
    <name type="scientific">Tiliqua thogotovirus</name>
    <dbReference type="NCBI Taxonomy" id="2992311"/>
    <lineage>
        <taxon>Viruses</taxon>
        <taxon>Riboviria</taxon>
        <taxon>Orthornavirae</taxon>
        <taxon>Negarnaviricota</taxon>
        <taxon>Polyploviricotina</taxon>
        <taxon>Insthoviricetes</taxon>
        <taxon>Articulavirales</taxon>
        <taxon>Orthomyxoviridae</taxon>
        <taxon>Thogotovirus</taxon>
    </lineage>
</organism>
<proteinExistence type="predicted"/>
<dbReference type="InterPro" id="IPR038372">
    <property type="entry name" value="PA/PA-X_sf"/>
</dbReference>
<reference evidence="1" key="1">
    <citation type="submission" date="2021-10" db="EMBL/GenBank/DDBJ databases">
        <title>Isolation and characterization of a novel orthomyxovirus from a Bothriocroton hydrosauri tick removed from a blotched blue-tongued skink (Tiliqua nigrolutea) in Tasmania, Australia.</title>
        <authorList>
            <person name="Hill G."/>
            <person name="Selleck P."/>
            <person name="Tachedjian M."/>
            <person name="Crameri S."/>
            <person name="Marsh G.A."/>
            <person name="Graves S."/>
            <person name="Stenos J."/>
        </authorList>
    </citation>
    <scope>NUCLEOTIDE SEQUENCE</scope>
    <source>
        <strain evidence="1">TT1</strain>
    </source>
</reference>
<name>A0A9E7V603_9ORTO</name>
<dbReference type="InterPro" id="IPR001009">
    <property type="entry name" value="PA/PA-X"/>
</dbReference>
<dbReference type="Pfam" id="PF00603">
    <property type="entry name" value="Flu_PA"/>
    <property type="match status" value="1"/>
</dbReference>
<dbReference type="EMBL" id="OK625296">
    <property type="protein sequence ID" value="UYX69297.1"/>
    <property type="molecule type" value="Viral_cRNA"/>
</dbReference>
<accession>A0A9E7V603</accession>
<protein>
    <submittedName>
        <fullName evidence="1">PA</fullName>
    </submittedName>
</protein>
<dbReference type="GO" id="GO:0039694">
    <property type="term" value="P:viral RNA genome replication"/>
    <property type="evidence" value="ECO:0007669"/>
    <property type="project" value="InterPro"/>
</dbReference>
<dbReference type="Gene3D" id="3.40.91.90">
    <property type="entry name" value="Influenza RNA-dependent RNA polymerase subunit PA, endonuclease domain"/>
    <property type="match status" value="1"/>
</dbReference>